<dbReference type="InterPro" id="IPR022813">
    <property type="entry name" value="SecD/SecF_arch_bac"/>
</dbReference>
<dbReference type="GO" id="GO:0006605">
    <property type="term" value="P:protein targeting"/>
    <property type="evidence" value="ECO:0007669"/>
    <property type="project" value="UniProtKB-UniRule"/>
</dbReference>
<proteinExistence type="inferred from homology"/>
<dbReference type="Pfam" id="PF02355">
    <property type="entry name" value="SecD_SecF_C"/>
    <property type="match status" value="1"/>
</dbReference>
<dbReference type="SUPFAM" id="SSF82866">
    <property type="entry name" value="Multidrug efflux transporter AcrB transmembrane domain"/>
    <property type="match status" value="1"/>
</dbReference>
<feature type="domain" description="SSD" evidence="11">
    <location>
        <begin position="131"/>
        <end position="296"/>
    </location>
</feature>
<sequence length="302" mass="32861">MNIIGRKNIFLGISAVFIAAAVLAIAVLGFRQGIDFAGGTLWQFSIAKNTPSADSLESFFSASGGKSVENLIGATVSYDEANNNFIARLPTVSEPAHQELADALKEKYPSLEEASFQSIGPSVSSGLRKNAITAIIFVILGISLYVAFAFRKVYQPVSSWVYGLITLLTLFHDVVIPAGLLALLGHYARIEIDSNFVVALLVVMGFSVHDTIVVFDRIRENLLLDRGKSVFAELVNRSINQTMARSINTSLTLIFVLLAIYFVGPASLHYFVLTLLVGVTTGIYSSIFVASPLLVLWHNRKK</sequence>
<evidence type="ECO:0000256" key="2">
    <source>
        <dbReference type="ARBA" id="ARBA00022448"/>
    </source>
</evidence>
<comment type="subcellular location">
    <subcellularLocation>
        <location evidence="1 10">Cell membrane</location>
        <topology evidence="1 10">Multi-pass membrane protein</topology>
    </subcellularLocation>
</comment>
<dbReference type="AlphaFoldDB" id="A0A1G2CIH4"/>
<protein>
    <recommendedName>
        <fullName evidence="10">Protein-export membrane protein SecF</fullName>
    </recommendedName>
</protein>
<evidence type="ECO:0000313" key="13">
    <source>
        <dbReference type="Proteomes" id="UP000176287"/>
    </source>
</evidence>
<evidence type="ECO:0000256" key="3">
    <source>
        <dbReference type="ARBA" id="ARBA00022475"/>
    </source>
</evidence>
<organism evidence="12 13">
    <name type="scientific">Candidatus Liptonbacteria bacterium RIFCSPLOWO2_01_FULL_45_15</name>
    <dbReference type="NCBI Taxonomy" id="1798649"/>
    <lineage>
        <taxon>Bacteria</taxon>
        <taxon>Candidatus Liptoniibacteriota</taxon>
    </lineage>
</organism>
<keyword evidence="9 10" id="KW-0472">Membrane</keyword>
<evidence type="ECO:0000256" key="5">
    <source>
        <dbReference type="ARBA" id="ARBA00022692"/>
    </source>
</evidence>
<dbReference type="InterPro" id="IPR000731">
    <property type="entry name" value="SSD"/>
</dbReference>
<keyword evidence="8 10" id="KW-0811">Translocation</keyword>
<evidence type="ECO:0000256" key="7">
    <source>
        <dbReference type="ARBA" id="ARBA00022989"/>
    </source>
</evidence>
<dbReference type="Proteomes" id="UP000176287">
    <property type="component" value="Unassembled WGS sequence"/>
</dbReference>
<dbReference type="Gene3D" id="1.20.1640.10">
    <property type="entry name" value="Multidrug efflux transporter AcrB transmembrane domain"/>
    <property type="match status" value="1"/>
</dbReference>
<dbReference type="GO" id="GO:0015450">
    <property type="term" value="F:protein-transporting ATPase activity"/>
    <property type="evidence" value="ECO:0007669"/>
    <property type="project" value="InterPro"/>
</dbReference>
<feature type="transmembrane region" description="Helical" evidence="10">
    <location>
        <begin position="247"/>
        <end position="264"/>
    </location>
</feature>
<keyword evidence="4" id="KW-0997">Cell inner membrane</keyword>
<evidence type="ECO:0000256" key="4">
    <source>
        <dbReference type="ARBA" id="ARBA00022519"/>
    </source>
</evidence>
<comment type="subunit">
    <text evidence="10">Forms a complex with SecD. Part of the essential Sec protein translocation apparatus which comprises SecA, SecYEG and auxiliary proteins SecDF. Other proteins may also be involved.</text>
</comment>
<evidence type="ECO:0000256" key="8">
    <source>
        <dbReference type="ARBA" id="ARBA00023010"/>
    </source>
</evidence>
<dbReference type="InterPro" id="IPR022646">
    <property type="entry name" value="SecD/SecF_CS"/>
</dbReference>
<comment type="caution">
    <text evidence="12">The sequence shown here is derived from an EMBL/GenBank/DDBJ whole genome shotgun (WGS) entry which is preliminary data.</text>
</comment>
<name>A0A1G2CIH4_9BACT</name>
<feature type="transmembrane region" description="Helical" evidence="10">
    <location>
        <begin position="196"/>
        <end position="215"/>
    </location>
</feature>
<keyword evidence="7 10" id="KW-1133">Transmembrane helix</keyword>
<dbReference type="GO" id="GO:0005886">
    <property type="term" value="C:plasma membrane"/>
    <property type="evidence" value="ECO:0007669"/>
    <property type="project" value="UniProtKB-SubCell"/>
</dbReference>
<keyword evidence="2 10" id="KW-0813">Transport</keyword>
<dbReference type="Pfam" id="PF07549">
    <property type="entry name" value="Sec_GG"/>
    <property type="match status" value="1"/>
</dbReference>
<dbReference type="InterPro" id="IPR048634">
    <property type="entry name" value="SecD_SecF_C"/>
</dbReference>
<feature type="transmembrane region" description="Helical" evidence="10">
    <location>
        <begin position="131"/>
        <end position="148"/>
    </location>
</feature>
<evidence type="ECO:0000256" key="6">
    <source>
        <dbReference type="ARBA" id="ARBA00022927"/>
    </source>
</evidence>
<dbReference type="PANTHER" id="PTHR30081:SF8">
    <property type="entry name" value="PROTEIN TRANSLOCASE SUBUNIT SECF"/>
    <property type="match status" value="1"/>
</dbReference>
<comment type="function">
    <text evidence="10">Part of the Sec protein translocase complex. Interacts with the SecYEG preprotein conducting channel. SecDF uses the proton motive force (PMF) to complete protein translocation after the ATP-dependent function of SecA.</text>
</comment>
<feature type="transmembrane region" description="Helical" evidence="10">
    <location>
        <begin position="160"/>
        <end position="184"/>
    </location>
</feature>
<comment type="similarity">
    <text evidence="10">Belongs to the SecD/SecF family. SecF subfamily.</text>
</comment>
<feature type="transmembrane region" description="Helical" evidence="10">
    <location>
        <begin position="9"/>
        <end position="30"/>
    </location>
</feature>
<keyword evidence="3 10" id="KW-1003">Cell membrane</keyword>
<dbReference type="STRING" id="1798649.A3B13_03650"/>
<dbReference type="GO" id="GO:0065002">
    <property type="term" value="P:intracellular protein transmembrane transport"/>
    <property type="evidence" value="ECO:0007669"/>
    <property type="project" value="UniProtKB-UniRule"/>
</dbReference>
<keyword evidence="5 10" id="KW-0812">Transmembrane</keyword>
<dbReference type="PRINTS" id="PR01755">
    <property type="entry name" value="SECFTRNLCASE"/>
</dbReference>
<dbReference type="InterPro" id="IPR005665">
    <property type="entry name" value="SecF_bac"/>
</dbReference>
<evidence type="ECO:0000313" key="12">
    <source>
        <dbReference type="EMBL" id="OGZ01196.1"/>
    </source>
</evidence>
<evidence type="ECO:0000256" key="10">
    <source>
        <dbReference type="HAMAP-Rule" id="MF_01464"/>
    </source>
</evidence>
<evidence type="ECO:0000259" key="11">
    <source>
        <dbReference type="PROSITE" id="PS50156"/>
    </source>
</evidence>
<dbReference type="InterPro" id="IPR022645">
    <property type="entry name" value="SecD/SecF_bac"/>
</dbReference>
<evidence type="ECO:0000256" key="1">
    <source>
        <dbReference type="ARBA" id="ARBA00004651"/>
    </source>
</evidence>
<accession>A0A1G2CIH4</accession>
<reference evidence="12 13" key="1">
    <citation type="journal article" date="2016" name="Nat. Commun.">
        <title>Thousands of microbial genomes shed light on interconnected biogeochemical processes in an aquifer system.</title>
        <authorList>
            <person name="Anantharaman K."/>
            <person name="Brown C.T."/>
            <person name="Hug L.A."/>
            <person name="Sharon I."/>
            <person name="Castelle C.J."/>
            <person name="Probst A.J."/>
            <person name="Thomas B.C."/>
            <person name="Singh A."/>
            <person name="Wilkins M.J."/>
            <person name="Karaoz U."/>
            <person name="Brodie E.L."/>
            <person name="Williams K.H."/>
            <person name="Hubbard S.S."/>
            <person name="Banfield J.F."/>
        </authorList>
    </citation>
    <scope>NUCLEOTIDE SEQUENCE [LARGE SCALE GENOMIC DNA]</scope>
</reference>
<evidence type="ECO:0000256" key="9">
    <source>
        <dbReference type="ARBA" id="ARBA00023136"/>
    </source>
</evidence>
<dbReference type="EMBL" id="MHKZ01000005">
    <property type="protein sequence ID" value="OGZ01196.1"/>
    <property type="molecule type" value="Genomic_DNA"/>
</dbReference>
<feature type="transmembrane region" description="Helical" evidence="10">
    <location>
        <begin position="270"/>
        <end position="297"/>
    </location>
</feature>
<dbReference type="PROSITE" id="PS50156">
    <property type="entry name" value="SSD"/>
    <property type="match status" value="1"/>
</dbReference>
<keyword evidence="6 10" id="KW-0653">Protein transport</keyword>
<dbReference type="PANTHER" id="PTHR30081">
    <property type="entry name" value="PROTEIN-EXPORT MEMBRANE PROTEIN SEC"/>
    <property type="match status" value="1"/>
</dbReference>
<dbReference type="GO" id="GO:0043952">
    <property type="term" value="P:protein transport by the Sec complex"/>
    <property type="evidence" value="ECO:0007669"/>
    <property type="project" value="UniProtKB-UniRule"/>
</dbReference>
<dbReference type="HAMAP" id="MF_01464_B">
    <property type="entry name" value="SecF_B"/>
    <property type="match status" value="1"/>
</dbReference>
<gene>
    <name evidence="10" type="primary">secF</name>
    <name evidence="12" type="ORF">A3B13_03650</name>
</gene>
<dbReference type="NCBIfam" id="TIGR00966">
    <property type="entry name" value="transloc_SecF"/>
    <property type="match status" value="1"/>
</dbReference>